<organism evidence="1 2">
    <name type="scientific">Candidatus Borkfalkia ceftriaxoniphila</name>
    <dbReference type="NCBI Taxonomy" id="2508949"/>
    <lineage>
        <taxon>Bacteria</taxon>
        <taxon>Bacillati</taxon>
        <taxon>Bacillota</taxon>
        <taxon>Clostridia</taxon>
        <taxon>Christensenellales</taxon>
        <taxon>Christensenellaceae</taxon>
        <taxon>Candidatus Borkfalkia</taxon>
    </lineage>
</organism>
<proteinExistence type="predicted"/>
<protein>
    <submittedName>
        <fullName evidence="1">PIG-L family deacetylase</fullName>
    </submittedName>
</protein>
<gene>
    <name evidence="1" type="ORF">ESZ91_03485</name>
</gene>
<name>A0A4Q2KBX0_9FIRM</name>
<sequence>MQLNERAVLYIPDGEKESAALERVTHLAVAAHQDDIEFMAYAPIADCFGRTDLWFGGVVVSDGAGSPRKGLYADYTDEDMKKIRVTEQKKAAFVGEYGAQFMLGYPSSQVKDPDDTKIAEELTRIFRAANPRFVYTHNIADKHDTHLGTAMKVIAALRELEKDEMPERVFGCEVWRDLDWLCDEDKIYLDTSAHPNIARALSAVFDSQILGGKRYDIAAEGRRCANATYSESHACDTHEGLNYAMDLTPLILDKKLKVSDFISAHIKKFERTVREKAAYYAKED</sequence>
<evidence type="ECO:0000313" key="1">
    <source>
        <dbReference type="EMBL" id="RXZ61467.1"/>
    </source>
</evidence>
<dbReference type="AlphaFoldDB" id="A0A4Q2KBX0"/>
<dbReference type="EMBL" id="SDOZ01000002">
    <property type="protein sequence ID" value="RXZ61467.1"/>
    <property type="molecule type" value="Genomic_DNA"/>
</dbReference>
<keyword evidence="2" id="KW-1185">Reference proteome</keyword>
<dbReference type="InterPro" id="IPR003737">
    <property type="entry name" value="GlcNAc_PI_deacetylase-related"/>
</dbReference>
<dbReference type="SUPFAM" id="SSF102588">
    <property type="entry name" value="LmbE-like"/>
    <property type="match status" value="1"/>
</dbReference>
<evidence type="ECO:0000313" key="2">
    <source>
        <dbReference type="Proteomes" id="UP000291269"/>
    </source>
</evidence>
<comment type="caution">
    <text evidence="1">The sequence shown here is derived from an EMBL/GenBank/DDBJ whole genome shotgun (WGS) entry which is preliminary data.</text>
</comment>
<dbReference type="Pfam" id="PF02585">
    <property type="entry name" value="PIG-L"/>
    <property type="match status" value="1"/>
</dbReference>
<accession>A0A4Q2KBX0</accession>
<dbReference type="InterPro" id="IPR024078">
    <property type="entry name" value="LmbE-like_dom_sf"/>
</dbReference>
<reference evidence="1 2" key="1">
    <citation type="journal article" date="2019" name="Gut">
        <title>Antibiotics-induced monodominance of a novel gut bacterial order.</title>
        <authorList>
            <person name="Hildebrand F."/>
            <person name="Moitinho-Silva L."/>
            <person name="Blasche S."/>
            <person name="Jahn M.T."/>
            <person name="Gossmann T.I."/>
            <person name="Heuerta-Cepas J."/>
            <person name="Hercog R."/>
            <person name="Luetge M."/>
            <person name="Bahram M."/>
            <person name="Pryszlak A."/>
            <person name="Alves R.J."/>
            <person name="Waszak S.M."/>
            <person name="Zhu A."/>
            <person name="Ye L."/>
            <person name="Costea P.I."/>
            <person name="Aalvink S."/>
            <person name="Belzer C."/>
            <person name="Forslund S.K."/>
            <person name="Sunagawa S."/>
            <person name="Hentschel U."/>
            <person name="Merten C."/>
            <person name="Patil K.R."/>
            <person name="Benes V."/>
            <person name="Bork P."/>
        </authorList>
    </citation>
    <scope>NUCLEOTIDE SEQUENCE [LARGE SCALE GENOMIC DNA]</scope>
    <source>
        <strain evidence="1 2">HDS1380</strain>
    </source>
</reference>
<dbReference type="Proteomes" id="UP000291269">
    <property type="component" value="Unassembled WGS sequence"/>
</dbReference>
<dbReference type="RefSeq" id="WP_129224188.1">
    <property type="nucleotide sequence ID" value="NZ_SDOZ01000002.1"/>
</dbReference>
<dbReference type="OrthoDB" id="282207at2"/>
<dbReference type="Gene3D" id="3.40.50.10320">
    <property type="entry name" value="LmbE-like"/>
    <property type="match status" value="1"/>
</dbReference>